<evidence type="ECO:0000313" key="4">
    <source>
        <dbReference type="EMBL" id="RGW62521.1"/>
    </source>
</evidence>
<evidence type="ECO:0000313" key="6">
    <source>
        <dbReference type="EMBL" id="RHA82355.1"/>
    </source>
</evidence>
<dbReference type="AlphaFoldDB" id="A0A3E5DXX4"/>
<evidence type="ECO:0000313" key="8">
    <source>
        <dbReference type="Proteomes" id="UP000283785"/>
    </source>
</evidence>
<proteinExistence type="predicted"/>
<dbReference type="Proteomes" id="UP000283872">
    <property type="component" value="Unassembled WGS sequence"/>
</dbReference>
<evidence type="ECO:0000313" key="10">
    <source>
        <dbReference type="Proteomes" id="UP000284990"/>
    </source>
</evidence>
<evidence type="ECO:0000313" key="2">
    <source>
        <dbReference type="EMBL" id="RGS11846.1"/>
    </source>
</evidence>
<sequence>MTMKKRNSVKRQIPSIDDKELYEIYMRNHDECKKKIHKQIDACLDEAFPNSSSYKENDLEGDVTFGNFEMGQFEPIDRTEKNRSEQYVDKFMVDADFTVRPRKQIYIREETHERIMKLVNVVGKGQVSMSSYIDNIINEHFNVYDAEIKTAFEKSIKAYGL</sequence>
<dbReference type="EMBL" id="QRVA01000048">
    <property type="protein sequence ID" value="RGS11846.1"/>
    <property type="molecule type" value="Genomic_DNA"/>
</dbReference>
<evidence type="ECO:0000313" key="5">
    <source>
        <dbReference type="EMBL" id="RGX93237.1"/>
    </source>
</evidence>
<evidence type="ECO:0000313" key="3">
    <source>
        <dbReference type="EMBL" id="RGW39977.1"/>
    </source>
</evidence>
<dbReference type="EMBL" id="QSSA01000040">
    <property type="protein sequence ID" value="RGL55392.1"/>
    <property type="molecule type" value="Genomic_DNA"/>
</dbReference>
<dbReference type="Proteomes" id="UP000283785">
    <property type="component" value="Unassembled WGS sequence"/>
</dbReference>
<dbReference type="Proteomes" id="UP000285604">
    <property type="component" value="Unassembled WGS sequence"/>
</dbReference>
<dbReference type="Proteomes" id="UP000261187">
    <property type="component" value="Unassembled WGS sequence"/>
</dbReference>
<dbReference type="EMBL" id="QSAG01000047">
    <property type="protein sequence ID" value="RGW39977.1"/>
    <property type="molecule type" value="Genomic_DNA"/>
</dbReference>
<evidence type="ECO:0000313" key="9">
    <source>
        <dbReference type="Proteomes" id="UP000283872"/>
    </source>
</evidence>
<evidence type="ECO:0000313" key="11">
    <source>
        <dbReference type="Proteomes" id="UP000285604"/>
    </source>
</evidence>
<accession>A0A3E5DXX4</accession>
<dbReference type="Proteomes" id="UP000286077">
    <property type="component" value="Unassembled WGS sequence"/>
</dbReference>
<evidence type="ECO:0000313" key="12">
    <source>
        <dbReference type="Proteomes" id="UP000286077"/>
    </source>
</evidence>
<dbReference type="InterPro" id="IPR021823">
    <property type="entry name" value="DUF3408"/>
</dbReference>
<dbReference type="EMBL" id="QSCI01000047">
    <property type="protein sequence ID" value="RGX93237.1"/>
    <property type="molecule type" value="Genomic_DNA"/>
</dbReference>
<protein>
    <submittedName>
        <fullName evidence="1">DUF3408 domain-containing protein</fullName>
    </submittedName>
</protein>
<dbReference type="Pfam" id="PF11888">
    <property type="entry name" value="DUF3408"/>
    <property type="match status" value="1"/>
</dbReference>
<name>A0A3E5DXX4_9BACT</name>
<gene>
    <name evidence="6" type="ORF">DW916_15460</name>
    <name evidence="4" type="ORF">DWV60_16150</name>
    <name evidence="3" type="ORF">DWV76_14940</name>
    <name evidence="2" type="ORF">DWY11_13760</name>
    <name evidence="5" type="ORF">DXA63_10375</name>
    <name evidence="1" type="ORF">DXC61_13795</name>
</gene>
<organism evidence="1 7">
    <name type="scientific">Segatella copri</name>
    <dbReference type="NCBI Taxonomy" id="165179"/>
    <lineage>
        <taxon>Bacteria</taxon>
        <taxon>Pseudomonadati</taxon>
        <taxon>Bacteroidota</taxon>
        <taxon>Bacteroidia</taxon>
        <taxon>Bacteroidales</taxon>
        <taxon>Prevotellaceae</taxon>
        <taxon>Segatella</taxon>
    </lineage>
</organism>
<dbReference type="Proteomes" id="UP000284990">
    <property type="component" value="Unassembled WGS sequence"/>
</dbReference>
<evidence type="ECO:0000313" key="1">
    <source>
        <dbReference type="EMBL" id="RGL55392.1"/>
    </source>
</evidence>
<evidence type="ECO:0000313" key="7">
    <source>
        <dbReference type="Proteomes" id="UP000261187"/>
    </source>
</evidence>
<reference evidence="7 8" key="1">
    <citation type="submission" date="2018-08" db="EMBL/GenBank/DDBJ databases">
        <title>A genome reference for cultivated species of the human gut microbiota.</title>
        <authorList>
            <person name="Zou Y."/>
            <person name="Xue W."/>
            <person name="Luo G."/>
        </authorList>
    </citation>
    <scope>NUCLEOTIDE SEQUENCE [LARGE SCALE GENOMIC DNA]</scope>
    <source>
        <strain evidence="4 12">AF11-14</strain>
        <strain evidence="3 8">AF12-50</strain>
        <strain evidence="2 9">AF24-12</strain>
        <strain evidence="6 10">AM42-23AC</strain>
        <strain evidence="5 11">OF03-3</strain>
        <strain evidence="1 7">TF06-40</strain>
    </source>
</reference>
<dbReference type="EMBL" id="QSFW01000046">
    <property type="protein sequence ID" value="RHA82355.1"/>
    <property type="molecule type" value="Genomic_DNA"/>
</dbReference>
<comment type="caution">
    <text evidence="1">The sequence shown here is derived from an EMBL/GenBank/DDBJ whole genome shotgun (WGS) entry which is preliminary data.</text>
</comment>
<dbReference type="EMBL" id="QSAQ01000082">
    <property type="protein sequence ID" value="RGW62521.1"/>
    <property type="molecule type" value="Genomic_DNA"/>
</dbReference>